<evidence type="ECO:0000313" key="8">
    <source>
        <dbReference type="Proteomes" id="UP001596282"/>
    </source>
</evidence>
<feature type="transmembrane region" description="Helical" evidence="6">
    <location>
        <begin position="414"/>
        <end position="441"/>
    </location>
</feature>
<evidence type="ECO:0000256" key="6">
    <source>
        <dbReference type="SAM" id="Phobius"/>
    </source>
</evidence>
<evidence type="ECO:0000313" key="7">
    <source>
        <dbReference type="EMBL" id="MFC6179777.1"/>
    </source>
</evidence>
<evidence type="ECO:0000256" key="3">
    <source>
        <dbReference type="ARBA" id="ARBA00022692"/>
    </source>
</evidence>
<comment type="subcellular location">
    <subcellularLocation>
        <location evidence="1">Cell membrane</location>
        <topology evidence="1">Multi-pass membrane protein</topology>
    </subcellularLocation>
</comment>
<feature type="transmembrane region" description="Helical" evidence="6">
    <location>
        <begin position="349"/>
        <end position="366"/>
    </location>
</feature>
<dbReference type="PANTHER" id="PTHR30250">
    <property type="entry name" value="PST FAMILY PREDICTED COLANIC ACID TRANSPORTER"/>
    <property type="match status" value="1"/>
</dbReference>
<feature type="transmembrane region" description="Helical" evidence="6">
    <location>
        <begin position="246"/>
        <end position="266"/>
    </location>
</feature>
<feature type="transmembrane region" description="Helical" evidence="6">
    <location>
        <begin position="41"/>
        <end position="62"/>
    </location>
</feature>
<proteinExistence type="predicted"/>
<feature type="transmembrane region" description="Helical" evidence="6">
    <location>
        <begin position="164"/>
        <end position="183"/>
    </location>
</feature>
<dbReference type="PANTHER" id="PTHR30250:SF11">
    <property type="entry name" value="O-ANTIGEN TRANSPORTER-RELATED"/>
    <property type="match status" value="1"/>
</dbReference>
<reference evidence="8" key="1">
    <citation type="journal article" date="2019" name="Int. J. Syst. Evol. Microbiol.">
        <title>The Global Catalogue of Microorganisms (GCM) 10K type strain sequencing project: providing services to taxonomists for standard genome sequencing and annotation.</title>
        <authorList>
            <consortium name="The Broad Institute Genomics Platform"/>
            <consortium name="The Broad Institute Genome Sequencing Center for Infectious Disease"/>
            <person name="Wu L."/>
            <person name="Ma J."/>
        </authorList>
    </citation>
    <scope>NUCLEOTIDE SEQUENCE [LARGE SCALE GENOMIC DNA]</scope>
    <source>
        <strain evidence="8">CCM 8933</strain>
    </source>
</reference>
<feature type="transmembrane region" description="Helical" evidence="6">
    <location>
        <begin position="204"/>
        <end position="223"/>
    </location>
</feature>
<dbReference type="RefSeq" id="WP_137628332.1">
    <property type="nucleotide sequence ID" value="NZ_BJDJ01000007.1"/>
</dbReference>
<feature type="transmembrane region" description="Helical" evidence="6">
    <location>
        <begin position="110"/>
        <end position="133"/>
    </location>
</feature>
<accession>A0ABW1RX80</accession>
<evidence type="ECO:0000256" key="2">
    <source>
        <dbReference type="ARBA" id="ARBA00022475"/>
    </source>
</evidence>
<dbReference type="Proteomes" id="UP001596282">
    <property type="component" value="Unassembled WGS sequence"/>
</dbReference>
<gene>
    <name evidence="7" type="ORF">ACFP5Y_00710</name>
</gene>
<feature type="transmembrane region" description="Helical" evidence="6">
    <location>
        <begin position="7"/>
        <end position="29"/>
    </location>
</feature>
<comment type="caution">
    <text evidence="7">The sequence shown here is derived from an EMBL/GenBank/DDBJ whole genome shotgun (WGS) entry which is preliminary data.</text>
</comment>
<dbReference type="Pfam" id="PF01943">
    <property type="entry name" value="Polysacc_synt"/>
    <property type="match status" value="1"/>
</dbReference>
<evidence type="ECO:0000256" key="5">
    <source>
        <dbReference type="ARBA" id="ARBA00023136"/>
    </source>
</evidence>
<dbReference type="InterPro" id="IPR050833">
    <property type="entry name" value="Poly_Biosynth_Transport"/>
</dbReference>
<evidence type="ECO:0000256" key="1">
    <source>
        <dbReference type="ARBA" id="ARBA00004651"/>
    </source>
</evidence>
<feature type="transmembrane region" description="Helical" evidence="6">
    <location>
        <begin position="317"/>
        <end position="337"/>
    </location>
</feature>
<keyword evidence="2" id="KW-1003">Cell membrane</keyword>
<feature type="transmembrane region" description="Helical" evidence="6">
    <location>
        <begin position="140"/>
        <end position="158"/>
    </location>
</feature>
<keyword evidence="5 6" id="KW-0472">Membrane</keyword>
<dbReference type="EMBL" id="JBHSSC010000004">
    <property type="protein sequence ID" value="MFC6179777.1"/>
    <property type="molecule type" value="Genomic_DNA"/>
</dbReference>
<keyword evidence="8" id="KW-1185">Reference proteome</keyword>
<feature type="transmembrane region" description="Helical" evidence="6">
    <location>
        <begin position="83"/>
        <end position="104"/>
    </location>
</feature>
<sequence length="475" mass="53549">MKLIRNYLYNASYQVLILITPLITVPYVARVLGPNGVGIYSYTNSIITYFVLIGTLGITVYGNQQVAFHRDDIFERSKTFWEIEILQAVNVAIVFLFFGGFMVLDHRYRLFMIFQAFQLLAGAFDVSWFFMGIEDFKKTVFRNTLVKLATLASIFIFVKSRSDLGLYILILALSQLLGNFTLWPYLKNNVVFVKPRKLNVWKHYVPALMLFVPQAANLVYQQVNKTMLGNLDSVSSVAYFDYADKLIKTVLAVVTATGIVMLPHMANLYVKGKLEEIRHYLYKSFEFVSFIAIPLMFGISGIATALAPWYFGRDFTVSGLLLIIESPVIILIGWSNVIGQQYMMPTKQIPAYTKSVILGAIVNIVFNIPLIMWLGAVGAPIATVAAELAVTIYQLVSVRKQLTIKYLFTDLGKYLIAGVVMFFGVYFLNITMNISVLSLLAQITEGVLIYSGILLILQPNLVLEGKDMLLKKFSK</sequence>
<feature type="transmembrane region" description="Helical" evidence="6">
    <location>
        <begin position="287"/>
        <end position="311"/>
    </location>
</feature>
<protein>
    <submittedName>
        <fullName evidence="7">Polysaccharide biosynthesis C-terminal domain-containing protein</fullName>
    </submittedName>
</protein>
<keyword evidence="3 6" id="KW-0812">Transmembrane</keyword>
<evidence type="ECO:0000256" key="4">
    <source>
        <dbReference type="ARBA" id="ARBA00022989"/>
    </source>
</evidence>
<organism evidence="7 8">
    <name type="scientific">Lactiplantibacillus daowaiensis</name>
    <dbReference type="NCBI Taxonomy" id="2559918"/>
    <lineage>
        <taxon>Bacteria</taxon>
        <taxon>Bacillati</taxon>
        <taxon>Bacillota</taxon>
        <taxon>Bacilli</taxon>
        <taxon>Lactobacillales</taxon>
        <taxon>Lactobacillaceae</taxon>
        <taxon>Lactiplantibacillus</taxon>
    </lineage>
</organism>
<dbReference type="InterPro" id="IPR002797">
    <property type="entry name" value="Polysacc_synth"/>
</dbReference>
<keyword evidence="4 6" id="KW-1133">Transmembrane helix</keyword>
<name>A0ABW1RX80_9LACO</name>